<comment type="caution">
    <text evidence="1">The sequence shown here is derived from an EMBL/GenBank/DDBJ whole genome shotgun (WGS) entry which is preliminary data.</text>
</comment>
<evidence type="ECO:0000313" key="1">
    <source>
        <dbReference type="EMBL" id="KRY86661.1"/>
    </source>
</evidence>
<dbReference type="Proteomes" id="UP000054995">
    <property type="component" value="Unassembled WGS sequence"/>
</dbReference>
<dbReference type="EMBL" id="JYDT01000068">
    <property type="protein sequence ID" value="KRY86661.1"/>
    <property type="molecule type" value="Genomic_DNA"/>
</dbReference>
<reference evidence="1 2" key="1">
    <citation type="submission" date="2015-01" db="EMBL/GenBank/DDBJ databases">
        <title>Evolution of Trichinella species and genotypes.</title>
        <authorList>
            <person name="Korhonen P.K."/>
            <person name="Edoardo P."/>
            <person name="Giuseppe L.R."/>
            <person name="Gasser R.B."/>
        </authorList>
    </citation>
    <scope>NUCLEOTIDE SEQUENCE [LARGE SCALE GENOMIC DNA]</scope>
    <source>
        <strain evidence="1">ISS470</strain>
    </source>
</reference>
<evidence type="ECO:0000313" key="2">
    <source>
        <dbReference type="Proteomes" id="UP000054995"/>
    </source>
</evidence>
<sequence length="61" mass="6941">MKKKKKKKEDKKMMLMMLTVRLQRCSFIADLIAAPEQLATGCNKVLDGRTLTTDLLTRATN</sequence>
<dbReference type="AlphaFoldDB" id="A0A0V1FL96"/>
<protein>
    <submittedName>
        <fullName evidence="1">Uncharacterized protein</fullName>
    </submittedName>
</protein>
<keyword evidence="2" id="KW-1185">Reference proteome</keyword>
<proteinExistence type="predicted"/>
<gene>
    <name evidence="1" type="ORF">T4D_15546</name>
</gene>
<name>A0A0V1FL96_TRIPS</name>
<accession>A0A0V1FL96</accession>
<organism evidence="1 2">
    <name type="scientific">Trichinella pseudospiralis</name>
    <name type="common">Parasitic roundworm</name>
    <dbReference type="NCBI Taxonomy" id="6337"/>
    <lineage>
        <taxon>Eukaryota</taxon>
        <taxon>Metazoa</taxon>
        <taxon>Ecdysozoa</taxon>
        <taxon>Nematoda</taxon>
        <taxon>Enoplea</taxon>
        <taxon>Dorylaimia</taxon>
        <taxon>Trichinellida</taxon>
        <taxon>Trichinellidae</taxon>
        <taxon>Trichinella</taxon>
    </lineage>
</organism>